<keyword evidence="6 9" id="KW-0804">Transcription</keyword>
<feature type="compositionally biased region" description="Polar residues" evidence="10">
    <location>
        <begin position="119"/>
        <end position="139"/>
    </location>
</feature>
<evidence type="ECO:0000256" key="2">
    <source>
        <dbReference type="ARBA" id="ARBA00007813"/>
    </source>
</evidence>
<feature type="chain" id="PRO_5015500765" description="Mediator of RNA polymerase II transcription subunit 14" evidence="11">
    <location>
        <begin position="22"/>
        <end position="2192"/>
    </location>
</feature>
<feature type="compositionally biased region" description="Polar residues" evidence="10">
    <location>
        <begin position="150"/>
        <end position="185"/>
    </location>
</feature>
<sequence>MNIVKIQVVLSLLVILGFVYCDCDLEEQFQECLSHTNAKKATMCLGLTDYECICTWSKENLKCYDKCINDITKEVSRSLAERQTDTDCIAANKFKIMNSDKTTSTSSSSTRDSIETDNPDTYSSTGTSLHTKSEGSSDSGKNKKPKTLESENMNGTLHNENTMNGIENRSNSTKNSDTNIGNSNDFENVDNLTDIKLLPKPNSENIPLSLIIDRTVTYAYTELLNLIETLPSKDNEEKKRASLEYTFKIRQAFVKLIAIVKWSKEAEQINKAQRVVAFIQKINEKFLQSVDGIYGMSFLLSQSRIRNFDLVSAIDVFKTGTHNCFDENFIKKYKSPPLLTQSEKIEAVNTIEDEIRLRLIKNEILPAMMQNYKISNGRATFNVKNEFEISLTILRFEPDIPWHVLSLKIAADTDPNLHDDMRFSLSDLQIKRLEQICQNILITSQAQISEGQKDSNDNSILNTDVASPSNQDRNGLNISIKDKGQKNLPPLVQLYDFLHMYCLTIAMENFYYQSMILSQSRHSQHLRVDINRERTVVTLRYWISKAAASATPRLSLSNVDRLLSARSGKAYVQNQQISGVPGENYLKIRLVELQQARLVHSSAVDDSLVFPKKFLNSIASCSDHENLMSKFYDTEKLRNKLNPKTTLQFEWLGSSGVFTQIYELSGKLESSEPNTESKNNTSNYQESKNIFQFDITTVNAEFFLKNVQKHHSRLIISDLCSSVLQSGVLLSSDIEMIESDSHLSSNDMLDGTMTIDTTDEKNNIAETLSAPHNLGLSLRNNKEYTLRLWYRSGESAIDISVDITTGRLLVKPYSNREAESKSTTDLGIIGRVSNALNQSPWRLYELLLELRSQLTMSDIEQLSYKAQGVEPVMSSSGSSIFKLFSQTIIPLKISHSDNRSIVNMVLQSENKSQALGLLLRLDFVNIGLNGSRSEWYIFVVMDDKLRFYLIELAQILDSSNTSTTSSVESVIPLAADLLFQTILKKETNMLKNPKTIRDSLNSISPTFLGEALNVFPKKSTPSEDARLIKDAIMYGKSRMPLTYLECLVDTCSAFISTCLIQLQLSKSKMVYALEKQPDPDFTIPFSNQFPKFLTSIFQVSTRKYFLGSISNRESSSHEVPSAHLTSSPLSIYIPISSLMNASGVDWNRAAGGVPLSIRRNMVKLTVHPISLAQSTYFKNSGVMGKPKTSYYTNKIVSSSNSAAMSTVYGCSKYHVDALIPIALVGLPKVVVDVFLKYVTHDYNNNRVTESGVSHKKVMNESNGKYETQQIVIKRTYYCLDTAICDLVSDWTNISLMVYIISQIAHPLIKDFKLCDDKYFYVNRNKLESSGVSSRRTNVSCTHCGIQNIYSSALLLSLDIPNLFLTIYYSNNESYNDEGDFSASYQHLNSPCFEIAISSTNTGLDNNIRCNHNWNINPIACTSCTFNNKCDNCSRFSEKQTPFPWNKMRGSWRMLRLWLEDFKLSLNSGGWDRRFVEQICDLYRFSSILSGLELSSPKNNFVSLKNNDLSELFRSKISLLNGNDNNRNGSSSEYKKKANKYISFDDSMKMLFGGFLNLPLTIISKREMSVDLVIDYKHKVHIKLHSPGVFAVSGNFGEIDTVNPYTENKTLDGVSKSICLDTIPFASETIRATIKMFIENSALISAFSCDKLRLLLANKISVFPDIFLSNFWNDSLKSSDFGLAKGMDSILENEKVAEKVSEYSQTQDSLVKNPFRAIVVSGNVLLCNSEFLAVVLKILCEVVYKLSKAFRASREYLRGVGIKNGVSDNLNKLELCDSNEQEHQVGFRIAGRNVKYNLYPTCGDSYYILPMVAKTDEPGKDEILAASFSRIVPIKWKIDVTASDKGVHDVLENSTKENTDSTKIQFEGILPVVNRALELFSNFEESSVEPVLDLMSSIVDMPSSASDLISQLLNQSSVWPFQTFADENDDDSTMSNLRRFLNSYPASLTGEPQKGCNLHLMPFIFSVCGFKNMTTIQFSKKDNVIRFSLLIMKSAEENEADISVVVLPLKISFKSGFNVKFDEESIVPSYVEVITKVKYSVLGVKYEYTDNENVNAKDHSIFEVLERKGNFKMLESVDIEKTNKVFEEVCSKSKREVLNNLKDSNRASTLGTGTVVNLGHNSMDGTLMDVDSVVGLENGYKPFSENTGSFDSKSGGGTSSEDFLWVRGNEGILIAHVVLELSNLKVDSFVKNM</sequence>
<dbReference type="GO" id="GO:0006357">
    <property type="term" value="P:regulation of transcription by RNA polymerase II"/>
    <property type="evidence" value="ECO:0007669"/>
    <property type="project" value="InterPro"/>
</dbReference>
<reference evidence="13 14" key="1">
    <citation type="journal article" date="2018" name="MBio">
        <title>Comparative Genomics Reveals the Core Gene Toolbox for the Fungus-Insect Symbiosis.</title>
        <authorList>
            <person name="Wang Y."/>
            <person name="Stata M."/>
            <person name="Wang W."/>
            <person name="Stajich J.E."/>
            <person name="White M.M."/>
            <person name="Moncalvo J.M."/>
        </authorList>
    </citation>
    <scope>NUCLEOTIDE SEQUENCE [LARGE SCALE GENOMIC DNA]</scope>
    <source>
        <strain evidence="13 14">AUS-126-30</strain>
    </source>
</reference>
<keyword evidence="5 9" id="KW-0010">Activator</keyword>
<evidence type="ECO:0000256" key="7">
    <source>
        <dbReference type="ARBA" id="ARBA00023242"/>
    </source>
</evidence>
<name>A0A2U1J3F2_SMIAN</name>
<dbReference type="GO" id="GO:0070847">
    <property type="term" value="C:core mediator complex"/>
    <property type="evidence" value="ECO:0007669"/>
    <property type="project" value="TreeGrafter"/>
</dbReference>
<dbReference type="InterPro" id="IPR055122">
    <property type="entry name" value="Med14_N"/>
</dbReference>
<evidence type="ECO:0000256" key="3">
    <source>
        <dbReference type="ARBA" id="ARBA00019619"/>
    </source>
</evidence>
<evidence type="ECO:0000256" key="5">
    <source>
        <dbReference type="ARBA" id="ARBA00023159"/>
    </source>
</evidence>
<dbReference type="InterPro" id="IPR013947">
    <property type="entry name" value="Mediator_Med14"/>
</dbReference>
<comment type="subunit">
    <text evidence="9">Component of the Mediator complex.</text>
</comment>
<evidence type="ECO:0000256" key="1">
    <source>
        <dbReference type="ARBA" id="ARBA00004123"/>
    </source>
</evidence>
<evidence type="ECO:0000313" key="14">
    <source>
        <dbReference type="Proteomes" id="UP000245591"/>
    </source>
</evidence>
<accession>A0A2U1J3F2</accession>
<keyword evidence="7 9" id="KW-0539">Nucleus</keyword>
<evidence type="ECO:0000256" key="10">
    <source>
        <dbReference type="SAM" id="MobiDB-lite"/>
    </source>
</evidence>
<evidence type="ECO:0000256" key="4">
    <source>
        <dbReference type="ARBA" id="ARBA00023015"/>
    </source>
</evidence>
<keyword evidence="14" id="KW-1185">Reference proteome</keyword>
<gene>
    <name evidence="13" type="ORF">BB558_004461</name>
</gene>
<dbReference type="EMBL" id="MBFU01000431">
    <property type="protein sequence ID" value="PVZ99537.1"/>
    <property type="molecule type" value="Genomic_DNA"/>
</dbReference>
<keyword evidence="4 9" id="KW-0805">Transcription regulation</keyword>
<evidence type="ECO:0000256" key="6">
    <source>
        <dbReference type="ARBA" id="ARBA00023163"/>
    </source>
</evidence>
<feature type="signal peptide" evidence="11">
    <location>
        <begin position="1"/>
        <end position="21"/>
    </location>
</feature>
<evidence type="ECO:0000256" key="8">
    <source>
        <dbReference type="ARBA" id="ARBA00032007"/>
    </source>
</evidence>
<dbReference type="GO" id="GO:0003712">
    <property type="term" value="F:transcription coregulator activity"/>
    <property type="evidence" value="ECO:0007669"/>
    <property type="project" value="UniProtKB-UniRule"/>
</dbReference>
<feature type="region of interest" description="Disordered" evidence="10">
    <location>
        <begin position="100"/>
        <end position="185"/>
    </location>
</feature>
<evidence type="ECO:0000313" key="13">
    <source>
        <dbReference type="EMBL" id="PVZ99537.1"/>
    </source>
</evidence>
<feature type="domain" description="Mediator complex subunit MED14 N-terminal" evidence="12">
    <location>
        <begin position="206"/>
        <end position="393"/>
    </location>
</feature>
<dbReference type="PANTHER" id="PTHR12809:SF2">
    <property type="entry name" value="MEDIATOR OF RNA POLYMERASE II TRANSCRIPTION SUBUNIT 14"/>
    <property type="match status" value="1"/>
</dbReference>
<comment type="subcellular location">
    <subcellularLocation>
        <location evidence="1 9">Nucleus</location>
    </subcellularLocation>
</comment>
<dbReference type="Pfam" id="PF08638">
    <property type="entry name" value="Med14"/>
    <property type="match status" value="1"/>
</dbReference>
<keyword evidence="11" id="KW-0732">Signal</keyword>
<feature type="compositionally biased region" description="Polar residues" evidence="10">
    <location>
        <begin position="457"/>
        <end position="477"/>
    </location>
</feature>
<comment type="caution">
    <text evidence="13">The sequence shown here is derived from an EMBL/GenBank/DDBJ whole genome shotgun (WGS) entry which is preliminary data.</text>
</comment>
<evidence type="ECO:0000256" key="9">
    <source>
        <dbReference type="RuleBase" id="RU365082"/>
    </source>
</evidence>
<protein>
    <recommendedName>
        <fullName evidence="3 9">Mediator of RNA polymerase II transcription subunit 14</fullName>
    </recommendedName>
    <alternativeName>
        <fullName evidence="8 9">Mediator complex subunit 14</fullName>
    </alternativeName>
</protein>
<proteinExistence type="inferred from homology"/>
<dbReference type="GO" id="GO:0016592">
    <property type="term" value="C:mediator complex"/>
    <property type="evidence" value="ECO:0007669"/>
    <property type="project" value="UniProtKB-UniRule"/>
</dbReference>
<dbReference type="PANTHER" id="PTHR12809">
    <property type="entry name" value="MEDIATOR COMPLEX SUBUNIT"/>
    <property type="match status" value="1"/>
</dbReference>
<evidence type="ECO:0000259" key="12">
    <source>
        <dbReference type="Pfam" id="PF08638"/>
    </source>
</evidence>
<comment type="function">
    <text evidence="9">Component of the Mediator complex, a coactivator involved in the regulated transcription of nearly all RNA polymerase II-dependent genes. Mediator functions as a bridge to convey information from gene-specific regulatory proteins to the basal RNA polymerase II transcription machinery. Mediator is recruited to promoters by direct interactions with regulatory proteins and serves as a scaffold for the assembly of a functional preinitiation complex with RNA polymerase II and the general transcription factors.</text>
</comment>
<comment type="similarity">
    <text evidence="2 9">Belongs to the Mediator complex subunit 14 family.</text>
</comment>
<feature type="region of interest" description="Disordered" evidence="10">
    <location>
        <begin position="452"/>
        <end position="478"/>
    </location>
</feature>
<dbReference type="Proteomes" id="UP000245591">
    <property type="component" value="Unassembled WGS sequence"/>
</dbReference>
<organism evidence="13 14">
    <name type="scientific">Smittium angustum</name>
    <dbReference type="NCBI Taxonomy" id="133377"/>
    <lineage>
        <taxon>Eukaryota</taxon>
        <taxon>Fungi</taxon>
        <taxon>Fungi incertae sedis</taxon>
        <taxon>Zoopagomycota</taxon>
        <taxon>Kickxellomycotina</taxon>
        <taxon>Harpellomycetes</taxon>
        <taxon>Harpellales</taxon>
        <taxon>Legeriomycetaceae</taxon>
        <taxon>Smittium</taxon>
    </lineage>
</organism>
<evidence type="ECO:0000256" key="11">
    <source>
        <dbReference type="SAM" id="SignalP"/>
    </source>
</evidence>